<protein>
    <recommendedName>
        <fullName evidence="1">AMMECR1 domain-containing protein</fullName>
    </recommendedName>
</protein>
<dbReference type="PANTHER" id="PTHR13016">
    <property type="entry name" value="AMMECR1 HOMOLOG"/>
    <property type="match status" value="1"/>
</dbReference>
<dbReference type="InterPro" id="IPR027485">
    <property type="entry name" value="AMMECR1_N"/>
</dbReference>
<evidence type="ECO:0000259" key="1">
    <source>
        <dbReference type="PROSITE" id="PS51112"/>
    </source>
</evidence>
<proteinExistence type="predicted"/>
<dbReference type="GeneID" id="10508613"/>
<dbReference type="Pfam" id="PF01871">
    <property type="entry name" value="AMMECR1"/>
    <property type="match status" value="1"/>
</dbReference>
<dbReference type="PROSITE" id="PS51112">
    <property type="entry name" value="AMMECR1"/>
    <property type="match status" value="1"/>
</dbReference>
<dbReference type="OrthoDB" id="24630at2759"/>
<gene>
    <name evidence="2" type="ORF">DICPUDRAFT_83259</name>
</gene>
<dbReference type="SUPFAM" id="SSF143447">
    <property type="entry name" value="AMMECR1-like"/>
    <property type="match status" value="1"/>
</dbReference>
<dbReference type="Gene3D" id="3.30.700.20">
    <property type="entry name" value="Hypothetical protein ph0010, domain 1"/>
    <property type="match status" value="1"/>
</dbReference>
<dbReference type="InterPro" id="IPR023473">
    <property type="entry name" value="AMMECR1"/>
</dbReference>
<dbReference type="Proteomes" id="UP000001064">
    <property type="component" value="Unassembled WGS sequence"/>
</dbReference>
<dbReference type="VEuPathDB" id="AmoebaDB:DICPUDRAFT_83259"/>
<dbReference type="STRING" id="5786.F0ZZ10"/>
<organism evidence="2 3">
    <name type="scientific">Dictyostelium purpureum</name>
    <name type="common">Slime mold</name>
    <dbReference type="NCBI Taxonomy" id="5786"/>
    <lineage>
        <taxon>Eukaryota</taxon>
        <taxon>Amoebozoa</taxon>
        <taxon>Evosea</taxon>
        <taxon>Eumycetozoa</taxon>
        <taxon>Dictyostelia</taxon>
        <taxon>Dictyosteliales</taxon>
        <taxon>Dictyosteliaceae</taxon>
        <taxon>Dictyostelium</taxon>
    </lineage>
</organism>
<dbReference type="FunCoup" id="F0ZZ10">
    <property type="interactions" value="349"/>
</dbReference>
<sequence>MSGKSKFKASKEMVAYCWDTLIHHFESKPMYKPSFTNEPFPLFVTWKIDNKNYDEPILRGCIGTFSEKPLVEGLSKFSLTSALKDHRFSPITQKELPKLHCAVSLLLDFEEAKDVWDWEVGTHGIWIEFTNPTTLSTTTGTFLPEVIPEQQWSKEEALRALIKKAGYNGKVDQSFYSSIKLTRYQSTKEELSYKDYLEFKKHHHQHHIHQTQSITTAT</sequence>
<reference evidence="3" key="1">
    <citation type="journal article" date="2011" name="Genome Biol.">
        <title>Comparative genomics of the social amoebae Dictyostelium discoideum and Dictyostelium purpureum.</title>
        <authorList>
            <consortium name="US DOE Joint Genome Institute (JGI-PGF)"/>
            <person name="Sucgang R."/>
            <person name="Kuo A."/>
            <person name="Tian X."/>
            <person name="Salerno W."/>
            <person name="Parikh A."/>
            <person name="Feasley C.L."/>
            <person name="Dalin E."/>
            <person name="Tu H."/>
            <person name="Huang E."/>
            <person name="Barry K."/>
            <person name="Lindquist E."/>
            <person name="Shapiro H."/>
            <person name="Bruce D."/>
            <person name="Schmutz J."/>
            <person name="Salamov A."/>
            <person name="Fey P."/>
            <person name="Gaudet P."/>
            <person name="Anjard C."/>
            <person name="Babu M.M."/>
            <person name="Basu S."/>
            <person name="Bushmanova Y."/>
            <person name="van der Wel H."/>
            <person name="Katoh-Kurasawa M."/>
            <person name="Dinh C."/>
            <person name="Coutinho P.M."/>
            <person name="Saito T."/>
            <person name="Elias M."/>
            <person name="Schaap P."/>
            <person name="Kay R.R."/>
            <person name="Henrissat B."/>
            <person name="Eichinger L."/>
            <person name="Rivero F."/>
            <person name="Putnam N.H."/>
            <person name="West C.M."/>
            <person name="Loomis W.F."/>
            <person name="Chisholm R.L."/>
            <person name="Shaulsky G."/>
            <person name="Strassmann J.E."/>
            <person name="Queller D.C."/>
            <person name="Kuspa A."/>
            <person name="Grigoriev I.V."/>
        </authorList>
    </citation>
    <scope>NUCLEOTIDE SEQUENCE [LARGE SCALE GENOMIC DNA]</scope>
    <source>
        <strain evidence="3">QSDP1</strain>
    </source>
</reference>
<name>F0ZZ10_DICPU</name>
<evidence type="ECO:0000313" key="2">
    <source>
        <dbReference type="EMBL" id="EGC30818.1"/>
    </source>
</evidence>
<dbReference type="NCBIfam" id="TIGR00296">
    <property type="entry name" value="TIGR00296 family protein"/>
    <property type="match status" value="1"/>
</dbReference>
<keyword evidence="3" id="KW-1185">Reference proteome</keyword>
<accession>F0ZZ10</accession>
<evidence type="ECO:0000313" key="3">
    <source>
        <dbReference type="Proteomes" id="UP000001064"/>
    </source>
</evidence>
<dbReference type="KEGG" id="dpp:DICPUDRAFT_83259"/>
<dbReference type="PANTHER" id="PTHR13016:SF0">
    <property type="entry name" value="AMME SYNDROME CANDIDATE GENE 1 PROTEIN"/>
    <property type="match status" value="1"/>
</dbReference>
<dbReference type="eggNOG" id="KOG3274">
    <property type="taxonomic scope" value="Eukaryota"/>
</dbReference>
<dbReference type="InterPro" id="IPR036071">
    <property type="entry name" value="AMMECR1_dom_sf"/>
</dbReference>
<dbReference type="InterPro" id="IPR002733">
    <property type="entry name" value="AMMECR1_domain"/>
</dbReference>
<dbReference type="InParanoid" id="F0ZZ10"/>
<dbReference type="EMBL" id="GL871298">
    <property type="protein sequence ID" value="EGC30818.1"/>
    <property type="molecule type" value="Genomic_DNA"/>
</dbReference>
<feature type="domain" description="AMMECR1" evidence="1">
    <location>
        <begin position="2"/>
        <end position="200"/>
    </location>
</feature>
<dbReference type="AlphaFoldDB" id="F0ZZ10"/>
<dbReference type="OMA" id="LFITWNK"/>
<dbReference type="RefSeq" id="XP_003292661.1">
    <property type="nucleotide sequence ID" value="XM_003292613.1"/>
</dbReference>